<accession>A0A545TJ10</accession>
<dbReference type="OrthoDB" id="9807866at2"/>
<proteinExistence type="predicted"/>
<dbReference type="PROSITE" id="PS51257">
    <property type="entry name" value="PROKAR_LIPOPROTEIN"/>
    <property type="match status" value="1"/>
</dbReference>
<organism evidence="1 2">
    <name type="scientific">Aliikangiella marina</name>
    <dbReference type="NCBI Taxonomy" id="1712262"/>
    <lineage>
        <taxon>Bacteria</taxon>
        <taxon>Pseudomonadati</taxon>
        <taxon>Pseudomonadota</taxon>
        <taxon>Gammaproteobacteria</taxon>
        <taxon>Oceanospirillales</taxon>
        <taxon>Pleioneaceae</taxon>
        <taxon>Aliikangiella</taxon>
    </lineage>
</organism>
<dbReference type="InterPro" id="IPR025985">
    <property type="entry name" value="YnbE"/>
</dbReference>
<dbReference type="Proteomes" id="UP000317839">
    <property type="component" value="Unassembled WGS sequence"/>
</dbReference>
<dbReference type="EMBL" id="VIKR01000001">
    <property type="protein sequence ID" value="TQV77198.1"/>
    <property type="molecule type" value="Genomic_DNA"/>
</dbReference>
<evidence type="ECO:0000313" key="2">
    <source>
        <dbReference type="Proteomes" id="UP000317839"/>
    </source>
</evidence>
<dbReference type="AlphaFoldDB" id="A0A545TJ10"/>
<evidence type="ECO:0000313" key="1">
    <source>
        <dbReference type="EMBL" id="TQV77198.1"/>
    </source>
</evidence>
<gene>
    <name evidence="1" type="ORF">FLL45_04425</name>
</gene>
<dbReference type="Pfam" id="PF13617">
    <property type="entry name" value="Lipoprotein_19"/>
    <property type="match status" value="1"/>
</dbReference>
<protein>
    <submittedName>
        <fullName evidence="1">YnbE family lipoprotein</fullName>
    </submittedName>
</protein>
<keyword evidence="2" id="KW-1185">Reference proteome</keyword>
<keyword evidence="1" id="KW-0449">Lipoprotein</keyword>
<reference evidence="1 2" key="1">
    <citation type="submission" date="2019-06" db="EMBL/GenBank/DDBJ databases">
        <title>Draft genome of Aliikangiella marina GYP-15.</title>
        <authorList>
            <person name="Wang G."/>
        </authorList>
    </citation>
    <scope>NUCLEOTIDE SEQUENCE [LARGE SCALE GENOMIC DNA]</scope>
    <source>
        <strain evidence="1 2">GYP-15</strain>
    </source>
</reference>
<sequence length="59" mass="6732">MMRRLIGVLLCLSLLSACNPTVRLDLGDKPLEINLNIKHEIRVKIEKEIDALAEDDEIF</sequence>
<dbReference type="RefSeq" id="WP_142888558.1">
    <property type="nucleotide sequence ID" value="NZ_VIKR01000001.1"/>
</dbReference>
<name>A0A545TJ10_9GAMM</name>
<comment type="caution">
    <text evidence="1">The sequence shown here is derived from an EMBL/GenBank/DDBJ whole genome shotgun (WGS) entry which is preliminary data.</text>
</comment>